<protein>
    <recommendedName>
        <fullName evidence="3">DUF2098 domain-containing protein</fullName>
    </recommendedName>
</protein>
<dbReference type="InterPro" id="IPR019209">
    <property type="entry name" value="DUF2098"/>
</dbReference>
<reference evidence="1 2" key="1">
    <citation type="submission" date="2016-10" db="EMBL/GenBank/DDBJ databases">
        <title>Comparative genomics between deep and shallow subseafloor isolates.</title>
        <authorList>
            <person name="Ishii S."/>
            <person name="Miller J.R."/>
            <person name="Sutton G."/>
            <person name="Suzuki S."/>
            <person name="Methe B."/>
            <person name="Inagaki F."/>
            <person name="Imachi H."/>
        </authorList>
    </citation>
    <scope>NUCLEOTIDE SEQUENCE [LARGE SCALE GENOMIC DNA]</scope>
    <source>
        <strain evidence="1 2">A8p</strain>
    </source>
</reference>
<dbReference type="GeneID" id="35126748"/>
<keyword evidence="2" id="KW-1185">Reference proteome</keyword>
<dbReference type="AlphaFoldDB" id="A0A2H4VS22"/>
<proteinExistence type="predicted"/>
<organism evidence="1 2">
    <name type="scientific">Methanobacterium subterraneum</name>
    <dbReference type="NCBI Taxonomy" id="59277"/>
    <lineage>
        <taxon>Archaea</taxon>
        <taxon>Methanobacteriati</taxon>
        <taxon>Methanobacteriota</taxon>
        <taxon>Methanomada group</taxon>
        <taxon>Methanobacteria</taxon>
        <taxon>Methanobacteriales</taxon>
        <taxon>Methanobacteriaceae</taxon>
        <taxon>Methanobacterium</taxon>
    </lineage>
</organism>
<dbReference type="Pfam" id="PF09871">
    <property type="entry name" value="DUF2098"/>
    <property type="match status" value="1"/>
</dbReference>
<dbReference type="RefSeq" id="WP_100909487.1">
    <property type="nucleotide sequence ID" value="NZ_CP017768.1"/>
</dbReference>
<gene>
    <name evidence="1" type="ORF">BK009_09600</name>
</gene>
<dbReference type="KEGG" id="msub:BK009_09600"/>
<name>A0A2H4VS22_9EURY</name>
<accession>A0A2H4VS22</accession>
<sequence length="101" mass="11421">MEAKDCRNRIIEIGSTVRYIGTCSMGRADEIHVRKCETWIKLNSTGLLYRSDFLELVDQLPLKEKRVEKNLKEKILQSRGLKKAVITQISDHTDGPGYGGG</sequence>
<evidence type="ECO:0000313" key="2">
    <source>
        <dbReference type="Proteomes" id="UP000232631"/>
    </source>
</evidence>
<evidence type="ECO:0000313" key="1">
    <source>
        <dbReference type="EMBL" id="AUB60903.1"/>
    </source>
</evidence>
<dbReference type="EMBL" id="CP017768">
    <property type="protein sequence ID" value="AUB60903.1"/>
    <property type="molecule type" value="Genomic_DNA"/>
</dbReference>
<evidence type="ECO:0008006" key="3">
    <source>
        <dbReference type="Google" id="ProtNLM"/>
    </source>
</evidence>
<dbReference type="Proteomes" id="UP000232631">
    <property type="component" value="Chromosome"/>
</dbReference>